<dbReference type="Pfam" id="PF02129">
    <property type="entry name" value="Peptidase_S15"/>
    <property type="match status" value="1"/>
</dbReference>
<dbReference type="RefSeq" id="WP_136794682.1">
    <property type="nucleotide sequence ID" value="NZ_SWAU01000452.1"/>
</dbReference>
<reference evidence="2 3" key="1">
    <citation type="submission" date="2019-04" db="EMBL/GenBank/DDBJ databases">
        <title>Crypto-aerobic microbial life in anoxic (sulfidic) marine sediments.</title>
        <authorList>
            <person name="Bhattacharya S."/>
            <person name="Roy C."/>
            <person name="Mondal N."/>
            <person name="Sarkar J."/>
            <person name="Mandal S."/>
            <person name="Rameez M.J."/>
            <person name="Ghosh W."/>
        </authorList>
    </citation>
    <scope>NUCLEOTIDE SEQUENCE [LARGE SCALE GENOMIC DNA]</scope>
    <source>
        <strain evidence="2 3">SBBC</strain>
    </source>
</reference>
<proteinExistence type="predicted"/>
<dbReference type="InterPro" id="IPR005674">
    <property type="entry name" value="CocE/Ser_esterase"/>
</dbReference>
<evidence type="ECO:0000259" key="1">
    <source>
        <dbReference type="Pfam" id="PF02129"/>
    </source>
</evidence>
<dbReference type="GO" id="GO:0016787">
    <property type="term" value="F:hydrolase activity"/>
    <property type="evidence" value="ECO:0007669"/>
    <property type="project" value="UniProtKB-KW"/>
</dbReference>
<dbReference type="InterPro" id="IPR029058">
    <property type="entry name" value="AB_hydrolase_fold"/>
</dbReference>
<gene>
    <name evidence="2" type="ORF">FAZ78_24010</name>
</gene>
<feature type="domain" description="Xaa-Pro dipeptidyl-peptidase-like" evidence="1">
    <location>
        <begin position="55"/>
        <end position="316"/>
    </location>
</feature>
<evidence type="ECO:0000313" key="3">
    <source>
        <dbReference type="Proteomes" id="UP000306340"/>
    </source>
</evidence>
<comment type="caution">
    <text evidence="2">The sequence shown here is derived from an EMBL/GenBank/DDBJ whole genome shotgun (WGS) entry which is preliminary data.</text>
</comment>
<feature type="non-terminal residue" evidence="2">
    <location>
        <position position="407"/>
    </location>
</feature>
<dbReference type="EMBL" id="SWAU01000452">
    <property type="protein sequence ID" value="TKA94134.1"/>
    <property type="molecule type" value="Genomic_DNA"/>
</dbReference>
<sequence>MHRAFPLAVLLAALLTLGFLPVERLPEKARFWAWRSLPAGLGAPAAQQAFVRMPDGVRLATDVYLPDAPGPRPTVLVRLPYGKDRFGDVFYWIDVFVARGYAVVAQDMRGRYGSEGEFALYRHEQADAMATLDWIAAQPWSNGRVGTVGCSALGETQILLAAGRHPAHRAMIPLGAGGAAGALDGRASYFGGYEGGILNLASSFGWFSAAGGKTGDRMDAPYVDYAAALPGLPLLSMVARVRPDPTDWEDFVSRFADAAWWKMAGFIDGSESFATPGLMVDTWYDPSIGGSFALTAKMRETAPEQHLLIAPGTHCNHSGAAGSGAVGDIPVGPEAMLPFESLFADFMGHYLQDLPAPELPPYLYYVLVEDRWREAESWPPEGAERREFLLGSAGDARSAAGDGRLLE</sequence>
<dbReference type="SUPFAM" id="SSF53474">
    <property type="entry name" value="alpha/beta-Hydrolases"/>
    <property type="match status" value="1"/>
</dbReference>
<evidence type="ECO:0000313" key="2">
    <source>
        <dbReference type="EMBL" id="TKA94134.1"/>
    </source>
</evidence>
<dbReference type="Gene3D" id="3.40.50.1820">
    <property type="entry name" value="alpha/beta hydrolase"/>
    <property type="match status" value="1"/>
</dbReference>
<organism evidence="2 3">
    <name type="scientific">Cereibacter changlensis</name>
    <dbReference type="NCBI Taxonomy" id="402884"/>
    <lineage>
        <taxon>Bacteria</taxon>
        <taxon>Pseudomonadati</taxon>
        <taxon>Pseudomonadota</taxon>
        <taxon>Alphaproteobacteria</taxon>
        <taxon>Rhodobacterales</taxon>
        <taxon>Paracoccaceae</taxon>
        <taxon>Cereibacter</taxon>
    </lineage>
</organism>
<name>A0A4U0YVT4_9RHOB</name>
<accession>A0A4U0YVT4</accession>
<protein>
    <submittedName>
        <fullName evidence="2">CocE/NonD family hydrolase</fullName>
    </submittedName>
</protein>
<dbReference type="NCBIfam" id="TIGR00976">
    <property type="entry name" value="CocE_NonD"/>
    <property type="match status" value="1"/>
</dbReference>
<dbReference type="Gene3D" id="1.10.3020.10">
    <property type="entry name" value="alpha-amino acid ester hydrolase ( Helical cap domain)"/>
    <property type="match status" value="1"/>
</dbReference>
<dbReference type="AlphaFoldDB" id="A0A4U0YVT4"/>
<keyword evidence="2" id="KW-0378">Hydrolase</keyword>
<dbReference type="InterPro" id="IPR000383">
    <property type="entry name" value="Xaa-Pro-like_dom"/>
</dbReference>
<dbReference type="Proteomes" id="UP000306340">
    <property type="component" value="Unassembled WGS sequence"/>
</dbReference>